<sequence>MVAAIMVVPLSVQNALGITLLAVESFPSMSRYLTAHWYYRLTLPCLKPTRCAVSTGYQPEVSDL</sequence>
<dbReference type="Proteomes" id="UP000041595">
    <property type="component" value="Unassembled WGS sequence"/>
</dbReference>
<keyword evidence="3" id="KW-1185">Reference proteome</keyword>
<dbReference type="EMBL" id="CQEH01000009">
    <property type="protein sequence ID" value="CNL12192.1"/>
    <property type="molecule type" value="Genomic_DNA"/>
</dbReference>
<dbReference type="Proteomes" id="UP000038647">
    <property type="component" value="Unassembled WGS sequence"/>
</dbReference>
<dbReference type="EMBL" id="CQEJ01000016">
    <property type="protein sequence ID" value="CNL36700.1"/>
    <property type="molecule type" value="Genomic_DNA"/>
</dbReference>
<evidence type="ECO:0000313" key="1">
    <source>
        <dbReference type="EMBL" id="CNL12192.1"/>
    </source>
</evidence>
<evidence type="ECO:0000313" key="4">
    <source>
        <dbReference type="Proteomes" id="UP000041595"/>
    </source>
</evidence>
<accession>A0A0T9UER1</accession>
<reference evidence="2 4" key="2">
    <citation type="submission" date="2015-03" db="EMBL/GenBank/DDBJ databases">
        <authorList>
            <person name="Murphy D."/>
        </authorList>
    </citation>
    <scope>NUCLEOTIDE SEQUENCE [LARGE SCALE GENOMIC DNA]</scope>
    <source>
        <strain evidence="2 4">IP06005</strain>
    </source>
</reference>
<gene>
    <name evidence="2" type="ORF">ERS137965_02841</name>
    <name evidence="1" type="ORF">ERS137966_02298</name>
</gene>
<protein>
    <submittedName>
        <fullName evidence="2">Uncharacterized protein</fullName>
    </submittedName>
</protein>
<evidence type="ECO:0000313" key="2">
    <source>
        <dbReference type="EMBL" id="CNL36700.1"/>
    </source>
</evidence>
<organism evidence="2 4">
    <name type="scientific">Yersinia aldovae</name>
    <dbReference type="NCBI Taxonomy" id="29483"/>
    <lineage>
        <taxon>Bacteria</taxon>
        <taxon>Pseudomonadati</taxon>
        <taxon>Pseudomonadota</taxon>
        <taxon>Gammaproteobacteria</taxon>
        <taxon>Enterobacterales</taxon>
        <taxon>Yersiniaceae</taxon>
        <taxon>Yersinia</taxon>
    </lineage>
</organism>
<dbReference type="AlphaFoldDB" id="A0A0T9UER1"/>
<name>A0A0T9UER1_YERAL</name>
<evidence type="ECO:0000313" key="3">
    <source>
        <dbReference type="Proteomes" id="UP000038647"/>
    </source>
</evidence>
<proteinExistence type="predicted"/>
<reference evidence="1 3" key="1">
    <citation type="submission" date="2015-03" db="EMBL/GenBank/DDBJ databases">
        <authorList>
            <consortium name="Pathogen Informatics"/>
            <person name="Murphy D."/>
        </authorList>
    </citation>
    <scope>NUCLEOTIDE SEQUENCE [LARGE SCALE GENOMIC DNA]</scope>
    <source>
        <strain evidence="1 3">IP08791</strain>
    </source>
</reference>